<dbReference type="PANTHER" id="PTHR48465:SF1">
    <property type="entry name" value="PROTEIN SSUH2 HOMOLOG"/>
    <property type="match status" value="1"/>
</dbReference>
<name>A0A8X6RCF6_TRICX</name>
<dbReference type="InterPro" id="IPR036397">
    <property type="entry name" value="RNaseH_sf"/>
</dbReference>
<dbReference type="AlphaFoldDB" id="A0A8X6RCF6"/>
<accession>A0A8X6RCF6</accession>
<gene>
    <name evidence="1" type="primary">ssuh2</name>
    <name evidence="1" type="ORF">TNCV_2191011</name>
</gene>
<evidence type="ECO:0000313" key="2">
    <source>
        <dbReference type="Proteomes" id="UP000887159"/>
    </source>
</evidence>
<dbReference type="Gene3D" id="3.30.420.10">
    <property type="entry name" value="Ribonuclease H-like superfamily/Ribonuclease H"/>
    <property type="match status" value="1"/>
</dbReference>
<organism evidence="1 2">
    <name type="scientific">Trichonephila clavipes</name>
    <name type="common">Golden silk orbweaver</name>
    <name type="synonym">Nephila clavipes</name>
    <dbReference type="NCBI Taxonomy" id="2585209"/>
    <lineage>
        <taxon>Eukaryota</taxon>
        <taxon>Metazoa</taxon>
        <taxon>Ecdysozoa</taxon>
        <taxon>Arthropoda</taxon>
        <taxon>Chelicerata</taxon>
        <taxon>Arachnida</taxon>
        <taxon>Araneae</taxon>
        <taxon>Araneomorphae</taxon>
        <taxon>Entelegynae</taxon>
        <taxon>Araneoidea</taxon>
        <taxon>Nephilidae</taxon>
        <taxon>Trichonephila</taxon>
    </lineage>
</organism>
<evidence type="ECO:0000313" key="1">
    <source>
        <dbReference type="EMBL" id="GFX87825.1"/>
    </source>
</evidence>
<reference evidence="1" key="1">
    <citation type="submission" date="2020-08" db="EMBL/GenBank/DDBJ databases">
        <title>Multicomponent nature underlies the extraordinary mechanical properties of spider dragline silk.</title>
        <authorList>
            <person name="Kono N."/>
            <person name="Nakamura H."/>
            <person name="Mori M."/>
            <person name="Yoshida Y."/>
            <person name="Ohtoshi R."/>
            <person name="Malay A.D."/>
            <person name="Moran D.A.P."/>
            <person name="Tomita M."/>
            <person name="Numata K."/>
            <person name="Arakawa K."/>
        </authorList>
    </citation>
    <scope>NUCLEOTIDE SEQUENCE</scope>
</reference>
<dbReference type="InterPro" id="IPR052789">
    <property type="entry name" value="SSUH2_homolog"/>
</dbReference>
<keyword evidence="2" id="KW-1185">Reference proteome</keyword>
<protein>
    <submittedName>
        <fullName evidence="1">Protein SSUH2 homolog</fullName>
    </submittedName>
</protein>
<dbReference type="EMBL" id="BMAU01021039">
    <property type="protein sequence ID" value="GFX87825.1"/>
    <property type="molecule type" value="Genomic_DNA"/>
</dbReference>
<dbReference type="PANTHER" id="PTHR48465">
    <property type="entry name" value="PROTEIN SSUH2 HOMOLOG"/>
    <property type="match status" value="1"/>
</dbReference>
<proteinExistence type="predicted"/>
<dbReference type="GO" id="GO:0003676">
    <property type="term" value="F:nucleic acid binding"/>
    <property type="evidence" value="ECO:0007669"/>
    <property type="project" value="InterPro"/>
</dbReference>
<comment type="caution">
    <text evidence="1">The sequence shown here is derived from an EMBL/GenBank/DDBJ whole genome shotgun (WGS) entry which is preliminary data.</text>
</comment>
<sequence>MLGHLAASDEDGLVSLNDEELRRFCHKYIEIDCCYGSRFIKEMILTEIWNDCAFLYTVESLTEKRETCLAHTPYIGRLKDGPEEEGSPPDHWLVHVNAPSGFVDNTTTTEIPFSAYIKICAECNGLKQWSCFHCDERGKEKCQICNGSGWDDDCRCFTCGATGKISCGRCHETKILKCATCDAYGKLRYYTKLTVKCDVSRFNVSSDDNRVCVRRSRGKRLNPAFTLQRCSASTAGVIVRGAIAYNTRSPLVLILCTLAAQRYVNDILQPHVLPLMQRLPEAILQQVNSRPHTVRVSQDCLCYGYYHSLACQFPRFVSNRRYLGSFGMASWSFHGFELETRL</sequence>
<dbReference type="Proteomes" id="UP000887159">
    <property type="component" value="Unassembled WGS sequence"/>
</dbReference>